<dbReference type="KEGG" id="pfer:IRI77_37455"/>
<dbReference type="Gene3D" id="3.90.1150.200">
    <property type="match status" value="1"/>
</dbReference>
<protein>
    <submittedName>
        <fullName evidence="2">DUF1801 domain-containing protein</fullName>
    </submittedName>
</protein>
<reference evidence="2 3" key="1">
    <citation type="submission" date="2020-10" db="EMBL/GenBank/DDBJ databases">
        <title>Complete genome sequence of Paludibaculum fermentans P105T, a facultatively anaerobic acidobacterium capable of dissimilatory Fe(III) reduction.</title>
        <authorList>
            <person name="Dedysh S.N."/>
            <person name="Beletsky A.V."/>
            <person name="Kulichevskaya I.S."/>
            <person name="Mardanov A.V."/>
            <person name="Ravin N.V."/>
        </authorList>
    </citation>
    <scope>NUCLEOTIDE SEQUENCE [LARGE SCALE GENOMIC DNA]</scope>
    <source>
        <strain evidence="2 3">P105</strain>
    </source>
</reference>
<dbReference type="AlphaFoldDB" id="A0A7S7SL24"/>
<dbReference type="Proteomes" id="UP000593892">
    <property type="component" value="Chromosome"/>
</dbReference>
<sequence length="141" mass="15848">MKSNSAGPRSLKPKQAVDQSVESFLATLDHPRKPEILALRELILSADPNIREAIKWNAPSFYTTEHFATMNLRAKNGLGLILHFGAKKNAISKTGVPIPDPHSLLEWLAKDRALVTFRDLKDLDAKGDAFTNLLREWIRHL</sequence>
<evidence type="ECO:0000259" key="1">
    <source>
        <dbReference type="Pfam" id="PF08818"/>
    </source>
</evidence>
<dbReference type="InterPro" id="IPR014922">
    <property type="entry name" value="YdhG-like"/>
</dbReference>
<keyword evidence="3" id="KW-1185">Reference proteome</keyword>
<feature type="domain" description="YdhG-like" evidence="1">
    <location>
        <begin position="32"/>
        <end position="138"/>
    </location>
</feature>
<dbReference type="SUPFAM" id="SSF159888">
    <property type="entry name" value="YdhG-like"/>
    <property type="match status" value="1"/>
</dbReference>
<gene>
    <name evidence="2" type="ORF">IRI77_37455</name>
</gene>
<evidence type="ECO:0000313" key="3">
    <source>
        <dbReference type="Proteomes" id="UP000593892"/>
    </source>
</evidence>
<dbReference type="EMBL" id="CP063849">
    <property type="protein sequence ID" value="QOY88358.1"/>
    <property type="molecule type" value="Genomic_DNA"/>
</dbReference>
<dbReference type="Pfam" id="PF08818">
    <property type="entry name" value="DUF1801"/>
    <property type="match status" value="1"/>
</dbReference>
<organism evidence="2 3">
    <name type="scientific">Paludibaculum fermentans</name>
    <dbReference type="NCBI Taxonomy" id="1473598"/>
    <lineage>
        <taxon>Bacteria</taxon>
        <taxon>Pseudomonadati</taxon>
        <taxon>Acidobacteriota</taxon>
        <taxon>Terriglobia</taxon>
        <taxon>Bryobacterales</taxon>
        <taxon>Bryobacteraceae</taxon>
        <taxon>Paludibaculum</taxon>
    </lineage>
</organism>
<evidence type="ECO:0000313" key="2">
    <source>
        <dbReference type="EMBL" id="QOY88358.1"/>
    </source>
</evidence>
<name>A0A7S7SL24_PALFE</name>
<proteinExistence type="predicted"/>
<dbReference type="RefSeq" id="WP_194450021.1">
    <property type="nucleotide sequence ID" value="NZ_CP063849.1"/>
</dbReference>
<accession>A0A7S7SL24</accession>